<gene>
    <name evidence="2" type="ORF">PM001_LOCUS19824</name>
</gene>
<dbReference type="Proteomes" id="UP001162060">
    <property type="component" value="Unassembled WGS sequence"/>
</dbReference>
<evidence type="ECO:0000313" key="3">
    <source>
        <dbReference type="Proteomes" id="UP001162060"/>
    </source>
</evidence>
<dbReference type="EMBL" id="CAKLBY020000217">
    <property type="protein sequence ID" value="CAK7934674.1"/>
    <property type="molecule type" value="Genomic_DNA"/>
</dbReference>
<proteinExistence type="predicted"/>
<dbReference type="AlphaFoldDB" id="A0AAV1UJ49"/>
<comment type="caution">
    <text evidence="2">The sequence shown here is derived from an EMBL/GenBank/DDBJ whole genome shotgun (WGS) entry which is preliminary data.</text>
</comment>
<evidence type="ECO:0000313" key="2">
    <source>
        <dbReference type="EMBL" id="CAK7934674.1"/>
    </source>
</evidence>
<name>A0AAV1UJ49_9STRA</name>
<organism evidence="2 3">
    <name type="scientific">Peronospora matthiolae</name>
    <dbReference type="NCBI Taxonomy" id="2874970"/>
    <lineage>
        <taxon>Eukaryota</taxon>
        <taxon>Sar</taxon>
        <taxon>Stramenopiles</taxon>
        <taxon>Oomycota</taxon>
        <taxon>Peronosporomycetes</taxon>
        <taxon>Peronosporales</taxon>
        <taxon>Peronosporaceae</taxon>
        <taxon>Peronospora</taxon>
    </lineage>
</organism>
<sequence>MEQRGYGEKVQGVPPTRGRDEPQNQFRASCRPVSYRWRLQSTEKLQEQLEPLTLQMSSKIRKSQPSITAALVERRTGKELNVG</sequence>
<feature type="region of interest" description="Disordered" evidence="1">
    <location>
        <begin position="1"/>
        <end position="25"/>
    </location>
</feature>
<accession>A0AAV1UJ49</accession>
<evidence type="ECO:0000256" key="1">
    <source>
        <dbReference type="SAM" id="MobiDB-lite"/>
    </source>
</evidence>
<reference evidence="2" key="1">
    <citation type="submission" date="2024-01" db="EMBL/GenBank/DDBJ databases">
        <authorList>
            <person name="Webb A."/>
        </authorList>
    </citation>
    <scope>NUCLEOTIDE SEQUENCE</scope>
    <source>
        <strain evidence="2">Pm1</strain>
    </source>
</reference>
<protein>
    <submittedName>
        <fullName evidence="2">Uncharacterized protein</fullName>
    </submittedName>
</protein>